<sequence>MFVRPRTPRVAFVCHSVWRRTYASAPRLIDPPVGEVVPSRPLTRALVGFLAGATLAATAGLYWIRHEYTQASASVLESSERLTDMANHVTQYLDRIAELERRVQRIEKQQITRDEVTRAWDSHRQLYSDLFEETHELKERLWTLDHALFATRTRGEPLFWDPARPQAPPLPPVRLI</sequence>
<keyword evidence="3" id="KW-1185">Reference proteome</keyword>
<dbReference type="EMBL" id="CP119893">
    <property type="protein sequence ID" value="WFD25974.1"/>
    <property type="molecule type" value="Genomic_DNA"/>
</dbReference>
<name>A0AAF0J1I9_9BASI</name>
<reference evidence="2" key="1">
    <citation type="submission" date="2023-03" db="EMBL/GenBank/DDBJ databases">
        <title>Mating type loci evolution in Malassezia.</title>
        <authorList>
            <person name="Coelho M.A."/>
        </authorList>
    </citation>
    <scope>NUCLEOTIDE SEQUENCE</scope>
    <source>
        <strain evidence="2">CBS 9557</strain>
    </source>
</reference>
<evidence type="ECO:0000256" key="1">
    <source>
        <dbReference type="SAM" id="Coils"/>
    </source>
</evidence>
<feature type="coiled-coil region" evidence="1">
    <location>
        <begin position="82"/>
        <end position="109"/>
    </location>
</feature>
<proteinExistence type="predicted"/>
<dbReference type="AlphaFoldDB" id="A0AAF0J1I9"/>
<evidence type="ECO:0000313" key="3">
    <source>
        <dbReference type="Proteomes" id="UP001213623"/>
    </source>
</evidence>
<accession>A0AAF0J1I9</accession>
<protein>
    <submittedName>
        <fullName evidence="2">Uncharacterized protein</fullName>
    </submittedName>
</protein>
<evidence type="ECO:0000313" key="2">
    <source>
        <dbReference type="EMBL" id="WFD25974.1"/>
    </source>
</evidence>
<organism evidence="2 3">
    <name type="scientific">Malassezia nana</name>
    <dbReference type="NCBI Taxonomy" id="180528"/>
    <lineage>
        <taxon>Eukaryota</taxon>
        <taxon>Fungi</taxon>
        <taxon>Dikarya</taxon>
        <taxon>Basidiomycota</taxon>
        <taxon>Ustilaginomycotina</taxon>
        <taxon>Malasseziomycetes</taxon>
        <taxon>Malasseziales</taxon>
        <taxon>Malasseziaceae</taxon>
        <taxon>Malassezia</taxon>
    </lineage>
</organism>
<gene>
    <name evidence="2" type="ORF">MNAN1_000947</name>
</gene>
<keyword evidence="1" id="KW-0175">Coiled coil</keyword>
<dbReference type="Proteomes" id="UP001213623">
    <property type="component" value="Chromosome 2"/>
</dbReference>